<comment type="similarity">
    <text evidence="1">Belongs to the PPR family. P subfamily.</text>
</comment>
<dbReference type="Pfam" id="PF13041">
    <property type="entry name" value="PPR_2"/>
    <property type="match status" value="1"/>
</dbReference>
<dbReference type="EMBL" id="JBJXBP010000007">
    <property type="protein sequence ID" value="KAL3820658.1"/>
    <property type="molecule type" value="Genomic_DNA"/>
</dbReference>
<name>A0ABD3S845_9LAMI</name>
<keyword evidence="2" id="KW-0677">Repeat</keyword>
<dbReference type="PANTHER" id="PTHR47936">
    <property type="entry name" value="PPR_LONG DOMAIN-CONTAINING PROTEIN"/>
    <property type="match status" value="1"/>
</dbReference>
<evidence type="ECO:0000256" key="2">
    <source>
        <dbReference type="ARBA" id="ARBA00022737"/>
    </source>
</evidence>
<dbReference type="InterPro" id="IPR011990">
    <property type="entry name" value="TPR-like_helical_dom_sf"/>
</dbReference>
<feature type="repeat" description="PPR" evidence="3">
    <location>
        <begin position="261"/>
        <end position="295"/>
    </location>
</feature>
<dbReference type="Pfam" id="PF01535">
    <property type="entry name" value="PPR"/>
    <property type="match status" value="2"/>
</dbReference>
<gene>
    <name evidence="4" type="ORF">ACJIZ3_006563</name>
</gene>
<protein>
    <recommendedName>
        <fullName evidence="6">Pentatricopeptide repeat-containing protein</fullName>
    </recommendedName>
</protein>
<proteinExistence type="inferred from homology"/>
<accession>A0ABD3S845</accession>
<reference evidence="4 5" key="1">
    <citation type="submission" date="2024-12" db="EMBL/GenBank/DDBJ databases">
        <title>The unique morphological basis and parallel evolutionary history of personate flowers in Penstemon.</title>
        <authorList>
            <person name="Depatie T.H."/>
            <person name="Wessinger C.A."/>
        </authorList>
    </citation>
    <scope>NUCLEOTIDE SEQUENCE [LARGE SCALE GENOMIC DNA]</scope>
    <source>
        <strain evidence="4">WTNN_2</strain>
        <tissue evidence="4">Leaf</tissue>
    </source>
</reference>
<evidence type="ECO:0000313" key="5">
    <source>
        <dbReference type="Proteomes" id="UP001634393"/>
    </source>
</evidence>
<dbReference type="NCBIfam" id="TIGR00756">
    <property type="entry name" value="PPR"/>
    <property type="match status" value="5"/>
</dbReference>
<sequence>MTSTVCRRLRSVFQRKPTTAIAATTSTDEDYNKLVEQFKKKSDSRDFRGNRFAYAYAVRRLAKAGHFSSINEILSHQKQYQQIHTERFTSRLIRLYGQAKMLDHAHQLFDEMPELNCPRTVLSFNALLAACIYSKSFDKIIELFRELPEKLSIKPDIISYATLMKAYCEMGLFDEAISLLAELEKNDLKPNVVIFNTLLDTFYKSGKFSEAENIWDLMKQKNTVPDVRIYTSRLLGMVHKNRLSEAVDVLKEMEEMKLKPNSYTYNGLIKGFIDEGDLEEVKKWYGLMMDSGSSPDYITFTTLIPFACDKTDFDFAYELCKKSIKLKEKLSDEVVRKVADGLIDQSQVDKAKELLKLGNL</sequence>
<dbReference type="Pfam" id="PF13812">
    <property type="entry name" value="PPR_3"/>
    <property type="match status" value="1"/>
</dbReference>
<organism evidence="4 5">
    <name type="scientific">Penstemon smallii</name>
    <dbReference type="NCBI Taxonomy" id="265156"/>
    <lineage>
        <taxon>Eukaryota</taxon>
        <taxon>Viridiplantae</taxon>
        <taxon>Streptophyta</taxon>
        <taxon>Embryophyta</taxon>
        <taxon>Tracheophyta</taxon>
        <taxon>Spermatophyta</taxon>
        <taxon>Magnoliopsida</taxon>
        <taxon>eudicotyledons</taxon>
        <taxon>Gunneridae</taxon>
        <taxon>Pentapetalae</taxon>
        <taxon>asterids</taxon>
        <taxon>lamiids</taxon>
        <taxon>Lamiales</taxon>
        <taxon>Plantaginaceae</taxon>
        <taxon>Cheloneae</taxon>
        <taxon>Penstemon</taxon>
    </lineage>
</organism>
<evidence type="ECO:0000256" key="1">
    <source>
        <dbReference type="ARBA" id="ARBA00007626"/>
    </source>
</evidence>
<comment type="caution">
    <text evidence="4">The sequence shown here is derived from an EMBL/GenBank/DDBJ whole genome shotgun (WGS) entry which is preliminary data.</text>
</comment>
<evidence type="ECO:0008006" key="6">
    <source>
        <dbReference type="Google" id="ProtNLM"/>
    </source>
</evidence>
<dbReference type="PROSITE" id="PS51375">
    <property type="entry name" value="PPR"/>
    <property type="match status" value="4"/>
</dbReference>
<keyword evidence="5" id="KW-1185">Reference proteome</keyword>
<dbReference type="InterPro" id="IPR002885">
    <property type="entry name" value="PPR_rpt"/>
</dbReference>
<dbReference type="AlphaFoldDB" id="A0ABD3S845"/>
<dbReference type="Gene3D" id="1.25.40.10">
    <property type="entry name" value="Tetratricopeptide repeat domain"/>
    <property type="match status" value="3"/>
</dbReference>
<evidence type="ECO:0000313" key="4">
    <source>
        <dbReference type="EMBL" id="KAL3820658.1"/>
    </source>
</evidence>
<dbReference type="SUPFAM" id="SSF81901">
    <property type="entry name" value="HCP-like"/>
    <property type="match status" value="1"/>
</dbReference>
<feature type="repeat" description="PPR" evidence="3">
    <location>
        <begin position="226"/>
        <end position="260"/>
    </location>
</feature>
<evidence type="ECO:0000256" key="3">
    <source>
        <dbReference type="PROSITE-ProRule" id="PRU00708"/>
    </source>
</evidence>
<dbReference type="PANTHER" id="PTHR47936:SF5">
    <property type="entry name" value="PENTACOTRIPEPTIDE-REPEAT REGION OF PRORP DOMAIN-CONTAINING PROTEIN"/>
    <property type="match status" value="1"/>
</dbReference>
<dbReference type="Proteomes" id="UP001634393">
    <property type="component" value="Unassembled WGS sequence"/>
</dbReference>
<feature type="repeat" description="PPR" evidence="3">
    <location>
        <begin position="191"/>
        <end position="225"/>
    </location>
</feature>
<feature type="repeat" description="PPR" evidence="3">
    <location>
        <begin position="156"/>
        <end position="190"/>
    </location>
</feature>